<dbReference type="EMBL" id="KP136319">
    <property type="protein sequence ID" value="AJF98212.1"/>
    <property type="molecule type" value="Genomic_DNA"/>
</dbReference>
<protein>
    <submittedName>
        <fullName evidence="2">Uncharacterized protein</fullName>
    </submittedName>
</protein>
<organism evidence="2 3">
    <name type="scientific">Pandoravirus inopinatum</name>
    <dbReference type="NCBI Taxonomy" id="1605721"/>
    <lineage>
        <taxon>Viruses</taxon>
        <taxon>Pandoravirus</taxon>
    </lineage>
</organism>
<name>A0A0B5JEL7_9VIRU</name>
<feature type="compositionally biased region" description="Polar residues" evidence="1">
    <location>
        <begin position="24"/>
        <end position="34"/>
    </location>
</feature>
<feature type="region of interest" description="Disordered" evidence="1">
    <location>
        <begin position="1"/>
        <end position="38"/>
    </location>
</feature>
<proteinExistence type="predicted"/>
<evidence type="ECO:0000256" key="1">
    <source>
        <dbReference type="SAM" id="MobiDB-lite"/>
    </source>
</evidence>
<dbReference type="RefSeq" id="YP_009120447.1">
    <property type="nucleotide sequence ID" value="NC_026440.1"/>
</dbReference>
<dbReference type="GeneID" id="23463129"/>
<evidence type="ECO:0000313" key="2">
    <source>
        <dbReference type="EMBL" id="AJF98212.1"/>
    </source>
</evidence>
<feature type="compositionally biased region" description="Basic and acidic residues" evidence="1">
    <location>
        <begin position="80"/>
        <end position="92"/>
    </location>
</feature>
<dbReference type="Proteomes" id="UP000202511">
    <property type="component" value="Segment"/>
</dbReference>
<reference evidence="2 3" key="1">
    <citation type="journal article" date="2015" name="Parasitol. Res.">
        <title>Viruses in close associations with free-living amoebae.</title>
        <authorList>
            <person name="Scheid P."/>
        </authorList>
    </citation>
    <scope>NUCLEOTIDE SEQUENCE [LARGE SCALE GENOMIC DNA]</scope>
    <source>
        <strain evidence="2">KlaHel</strain>
    </source>
</reference>
<feature type="region of interest" description="Disordered" evidence="1">
    <location>
        <begin position="80"/>
        <end position="99"/>
    </location>
</feature>
<accession>A0A0B5JEL7</accession>
<dbReference type="KEGG" id="vg:23463129"/>
<sequence>MYGVNTGASSGDEKRQAPFATNRVVPSSRSNSALCRNPKERERETVAWVGEWLRLQALLPRASFLSFSLSFFHCSWAAGAHDDSERTTRRDSPALSLCC</sequence>
<evidence type="ECO:0000313" key="3">
    <source>
        <dbReference type="Proteomes" id="UP000202511"/>
    </source>
</evidence>